<dbReference type="GO" id="GO:0016301">
    <property type="term" value="F:kinase activity"/>
    <property type="evidence" value="ECO:0007669"/>
    <property type="project" value="UniProtKB-KW"/>
</dbReference>
<comment type="caution">
    <text evidence="2">The sequence shown here is derived from an EMBL/GenBank/DDBJ whole genome shotgun (WGS) entry which is preliminary data.</text>
</comment>
<dbReference type="EMBL" id="VIVN01000015">
    <property type="protein sequence ID" value="TWD93394.1"/>
    <property type="molecule type" value="Genomic_DNA"/>
</dbReference>
<dbReference type="InterPro" id="IPR000600">
    <property type="entry name" value="ROK"/>
</dbReference>
<evidence type="ECO:0000313" key="3">
    <source>
        <dbReference type="Proteomes" id="UP000319671"/>
    </source>
</evidence>
<keyword evidence="3" id="KW-1185">Reference proteome</keyword>
<dbReference type="AlphaFoldDB" id="A0A561CQQ2"/>
<dbReference type="PANTHER" id="PTHR18964">
    <property type="entry name" value="ROK (REPRESSOR, ORF, KINASE) FAMILY"/>
    <property type="match status" value="1"/>
</dbReference>
<sequence length="301" mass="32897">MYLVIDIGGTFAKYALMDAAANIVIKGKRLTPRTNLTDFENVIFSIIEEHVLSDIKGIAISCPGTIDVDTGMIYFGGSFPFLHEVNLKNKIEKKYGKEVFIENDAKCAALAELWLGSVKGTKNSVVLVLGSAVGAGIIIDGKLHRGVHLSAGEVSYILNQINPQTGAAEYFGLICSAVDMVRRIAEIKKLEDSTDGEQVFKYINNNDVEANAIFNEYCINLAAQILNLHYILDPEVFAIGGGISVQPILLERIQGAINEIKNANPLHTANPKVVACKFHNDANLYGALYHFFVSKENTFSL</sequence>
<keyword evidence="2" id="KW-0418">Kinase</keyword>
<dbReference type="Pfam" id="PF00480">
    <property type="entry name" value="ROK"/>
    <property type="match status" value="1"/>
</dbReference>
<reference evidence="2 3" key="1">
    <citation type="submission" date="2019-06" db="EMBL/GenBank/DDBJ databases">
        <title>Sorghum-associated microbial communities from plants grown in Nebraska, USA.</title>
        <authorList>
            <person name="Schachtman D."/>
        </authorList>
    </citation>
    <scope>NUCLEOTIDE SEQUENCE [LARGE SCALE GENOMIC DNA]</scope>
    <source>
        <strain evidence="2 3">2482</strain>
    </source>
</reference>
<gene>
    <name evidence="2" type="ORF">FB550_11531</name>
</gene>
<dbReference type="InterPro" id="IPR043129">
    <property type="entry name" value="ATPase_NBD"/>
</dbReference>
<protein>
    <submittedName>
        <fullName evidence="2">Putative NBD/HSP70 family sugar kinase</fullName>
    </submittedName>
</protein>
<proteinExistence type="inferred from homology"/>
<comment type="similarity">
    <text evidence="1">Belongs to the ROK (NagC/XylR) family.</text>
</comment>
<organism evidence="2 3">
    <name type="scientific">Neobacillus bataviensis</name>
    <dbReference type="NCBI Taxonomy" id="220685"/>
    <lineage>
        <taxon>Bacteria</taxon>
        <taxon>Bacillati</taxon>
        <taxon>Bacillota</taxon>
        <taxon>Bacilli</taxon>
        <taxon>Bacillales</taxon>
        <taxon>Bacillaceae</taxon>
        <taxon>Neobacillus</taxon>
    </lineage>
</organism>
<dbReference type="Gene3D" id="3.30.420.40">
    <property type="match status" value="2"/>
</dbReference>
<dbReference type="RefSeq" id="WP_144567557.1">
    <property type="nucleotide sequence ID" value="NZ_VIVN01000015.1"/>
</dbReference>
<evidence type="ECO:0000313" key="2">
    <source>
        <dbReference type="EMBL" id="TWD93394.1"/>
    </source>
</evidence>
<dbReference type="Proteomes" id="UP000319671">
    <property type="component" value="Unassembled WGS sequence"/>
</dbReference>
<keyword evidence="2" id="KW-0808">Transferase</keyword>
<dbReference type="CDD" id="cd24152">
    <property type="entry name" value="ASKHA_NBD_ROK-like"/>
    <property type="match status" value="1"/>
</dbReference>
<evidence type="ECO:0000256" key="1">
    <source>
        <dbReference type="ARBA" id="ARBA00006479"/>
    </source>
</evidence>
<accession>A0A561CQQ2</accession>
<dbReference type="PANTHER" id="PTHR18964:SF170">
    <property type="entry name" value="SUGAR KINASE"/>
    <property type="match status" value="1"/>
</dbReference>
<dbReference type="SUPFAM" id="SSF53067">
    <property type="entry name" value="Actin-like ATPase domain"/>
    <property type="match status" value="1"/>
</dbReference>
<name>A0A561CQQ2_9BACI</name>